<dbReference type="Proteomes" id="UP000067625">
    <property type="component" value="Chromosome"/>
</dbReference>
<gene>
    <name evidence="2" type="ORF">AM592_03475</name>
</gene>
<name>A0A0M4FHX5_9BACI</name>
<organism evidence="2 3">
    <name type="scientific">Bacillus gobiensis</name>
    <dbReference type="NCBI Taxonomy" id="1441095"/>
    <lineage>
        <taxon>Bacteria</taxon>
        <taxon>Bacillati</taxon>
        <taxon>Bacillota</taxon>
        <taxon>Bacilli</taxon>
        <taxon>Bacillales</taxon>
        <taxon>Bacillaceae</taxon>
        <taxon>Bacillus</taxon>
    </lineage>
</organism>
<proteinExistence type="predicted"/>
<evidence type="ECO:0000313" key="2">
    <source>
        <dbReference type="EMBL" id="ALC80754.1"/>
    </source>
</evidence>
<reference evidence="2 3" key="2">
    <citation type="journal article" date="2016" name="Int. J. Syst. Evol. Microbiol.">
        <title>Bacillus gobiensis sp. nov., isolated from a soil sample.</title>
        <authorList>
            <person name="Liu B."/>
            <person name="Liu G.H."/>
            <person name="Cetin S."/>
            <person name="Schumann P."/>
            <person name="Pan Z.Z."/>
            <person name="Chen Q.Q."/>
        </authorList>
    </citation>
    <scope>NUCLEOTIDE SEQUENCE [LARGE SCALE GENOMIC DNA]</scope>
    <source>
        <strain evidence="2 3">FJAT-4402</strain>
    </source>
</reference>
<dbReference type="AlphaFoldDB" id="A0A0M4FHX5"/>
<reference evidence="3" key="1">
    <citation type="submission" date="2015-08" db="EMBL/GenBank/DDBJ databases">
        <title>Genome sequencing project for genomic taxonomy and phylogenomics of Bacillus-like bacteria.</title>
        <authorList>
            <person name="Liu B."/>
            <person name="Wang J."/>
            <person name="Zhu Y."/>
            <person name="Liu G."/>
            <person name="Chen Q."/>
            <person name="Chen Z."/>
            <person name="Lan J."/>
            <person name="Che J."/>
            <person name="Ge C."/>
            <person name="Shi H."/>
            <person name="Pan Z."/>
            <person name="Liu X."/>
        </authorList>
    </citation>
    <scope>NUCLEOTIDE SEQUENCE [LARGE SCALE GENOMIC DNA]</scope>
    <source>
        <strain evidence="3">FJAT-4402</strain>
    </source>
</reference>
<dbReference type="Pfam" id="PF22790">
    <property type="entry name" value="YkoP"/>
    <property type="match status" value="1"/>
</dbReference>
<dbReference type="OrthoDB" id="1951946at2"/>
<keyword evidence="3" id="KW-1185">Reference proteome</keyword>
<accession>A0A0M4FHX5</accession>
<sequence length="192" mass="22854">MVLRIYLVSIWSIIDPVYYLFTRLRCIQSNDSYQPVFRVRLTKYKGKDVCLPDGTKICKNDMLLKVHLHNVRLLRETLVNQNQVMQGRYIYKRVKQSMPYLAMYINNHKDKSMIKGIIGITLINKGIKNLGFECFEPENKFYKWFKKISLFPIYLLSTNTASYDMKKHKLVYLMMSKNNLLSKYLNEDIKSQ</sequence>
<dbReference type="PATRIC" id="fig|1441095.3.peg.758"/>
<dbReference type="STRING" id="1441095.AM592_03475"/>
<feature type="domain" description="YkoP-like" evidence="1">
    <location>
        <begin position="6"/>
        <end position="184"/>
    </location>
</feature>
<evidence type="ECO:0000259" key="1">
    <source>
        <dbReference type="Pfam" id="PF22790"/>
    </source>
</evidence>
<protein>
    <recommendedName>
        <fullName evidence="1">YkoP-like domain-containing protein</fullName>
    </recommendedName>
</protein>
<dbReference type="InterPro" id="IPR054467">
    <property type="entry name" value="YkoP-like_dom"/>
</dbReference>
<dbReference type="EMBL" id="CP012600">
    <property type="protein sequence ID" value="ALC80754.1"/>
    <property type="molecule type" value="Genomic_DNA"/>
</dbReference>
<evidence type="ECO:0000313" key="3">
    <source>
        <dbReference type="Proteomes" id="UP000067625"/>
    </source>
</evidence>